<comment type="caution">
    <text evidence="5">The sequence shown here is derived from an EMBL/GenBank/DDBJ whole genome shotgun (WGS) entry which is preliminary data.</text>
</comment>
<proteinExistence type="inferred from homology"/>
<protein>
    <submittedName>
        <fullName evidence="5">Glycosyltransferase family 4 protein</fullName>
        <ecNumber evidence="5">2.4.-.-</ecNumber>
    </submittedName>
</protein>
<evidence type="ECO:0000313" key="6">
    <source>
        <dbReference type="Proteomes" id="UP001328733"/>
    </source>
</evidence>
<name>A0AAW9QYP6_9CHRO</name>
<gene>
    <name evidence="5" type="ORF">V0288_13030</name>
</gene>
<evidence type="ECO:0000256" key="3">
    <source>
        <dbReference type="ARBA" id="ARBA00022679"/>
    </source>
</evidence>
<evidence type="ECO:0000313" key="5">
    <source>
        <dbReference type="EMBL" id="MEG3438044.1"/>
    </source>
</evidence>
<keyword evidence="3 5" id="KW-0808">Transferase</keyword>
<dbReference type="CDD" id="cd03801">
    <property type="entry name" value="GT4_PimA-like"/>
    <property type="match status" value="1"/>
</dbReference>
<dbReference type="PANTHER" id="PTHR12526:SF640">
    <property type="entry name" value="COLANIC ACID BIOSYNTHESIS GLYCOSYLTRANSFERASE WCAL-RELATED"/>
    <property type="match status" value="1"/>
</dbReference>
<dbReference type="Proteomes" id="UP001328733">
    <property type="component" value="Unassembled WGS sequence"/>
</dbReference>
<organism evidence="5 6">
    <name type="scientific">Pannus brasiliensis CCIBt3594</name>
    <dbReference type="NCBI Taxonomy" id="1427578"/>
    <lineage>
        <taxon>Bacteria</taxon>
        <taxon>Bacillati</taxon>
        <taxon>Cyanobacteriota</taxon>
        <taxon>Cyanophyceae</taxon>
        <taxon>Oscillatoriophycideae</taxon>
        <taxon>Chroococcales</taxon>
        <taxon>Microcystaceae</taxon>
        <taxon>Pannus</taxon>
    </lineage>
</organism>
<keyword evidence="6" id="KW-1185">Reference proteome</keyword>
<dbReference type="Pfam" id="PF13579">
    <property type="entry name" value="Glyco_trans_4_4"/>
    <property type="match status" value="1"/>
</dbReference>
<dbReference type="AlphaFoldDB" id="A0AAW9QYP6"/>
<dbReference type="GO" id="GO:0016757">
    <property type="term" value="F:glycosyltransferase activity"/>
    <property type="evidence" value="ECO:0007669"/>
    <property type="project" value="UniProtKB-KW"/>
</dbReference>
<dbReference type="PANTHER" id="PTHR12526">
    <property type="entry name" value="GLYCOSYLTRANSFERASE"/>
    <property type="match status" value="1"/>
</dbReference>
<reference evidence="5 6" key="1">
    <citation type="submission" date="2024-01" db="EMBL/GenBank/DDBJ databases">
        <title>Genomic insights into the taxonomy and metabolism of the cyanobacterium Pannus brasiliensis CCIBt3594.</title>
        <authorList>
            <person name="Machado M."/>
            <person name="Botero N.B."/>
            <person name="Andreote A.P.D."/>
            <person name="Feitosa A.M.T."/>
            <person name="Popin R."/>
            <person name="Sivonen K."/>
            <person name="Fiore M.F."/>
        </authorList>
    </citation>
    <scope>NUCLEOTIDE SEQUENCE [LARGE SCALE GENOMIC DNA]</scope>
    <source>
        <strain evidence="5 6">CCIBt3594</strain>
    </source>
</reference>
<dbReference type="SUPFAM" id="SSF53756">
    <property type="entry name" value="UDP-Glycosyltransferase/glycogen phosphorylase"/>
    <property type="match status" value="1"/>
</dbReference>
<dbReference type="EC" id="2.4.-.-" evidence="5"/>
<sequence length="369" mass="41393">MSHVFLFLEIFSREGGIQSYVQDVLQAYQALPESKDAEVFLLRDGNDCRNPLEGKGITFHYLKSRSTRFGRVKLALSLLNCLLKRRPTRIFCGHINLAPLTRLLCAPFGVPYTVLTYGKEVWNPLPATKKQALKAADGIWTISRYSRDLLCAANGIDRERVAILPCVVDGDRFTPAPRNLTLVQKYGIDNARVLLTVARLWSGDIYKGVDVTIRALPQILETHPDVKYLVIGRGDDRPRLEALTREMGVSDRVIFAGFVPTEELVEHYRLADAYVMPSREGFGIVYLEAMACGVPVVSGDEDGSADPLQDGLVGWRVPYRDPGAVAIAVSEILRGNDRRCRGEWLRERTLEKFGKKALEERLQESISRS</sequence>
<dbReference type="RefSeq" id="WP_332865527.1">
    <property type="nucleotide sequence ID" value="NZ_JBAFSM010000022.1"/>
</dbReference>
<evidence type="ECO:0000259" key="4">
    <source>
        <dbReference type="Pfam" id="PF13579"/>
    </source>
</evidence>
<dbReference type="InterPro" id="IPR028098">
    <property type="entry name" value="Glyco_trans_4-like_N"/>
</dbReference>
<feature type="domain" description="Glycosyltransferase subfamily 4-like N-terminal" evidence="4">
    <location>
        <begin position="15"/>
        <end position="166"/>
    </location>
</feature>
<evidence type="ECO:0000256" key="2">
    <source>
        <dbReference type="ARBA" id="ARBA00022676"/>
    </source>
</evidence>
<dbReference type="EMBL" id="JBAFSM010000022">
    <property type="protein sequence ID" value="MEG3438044.1"/>
    <property type="molecule type" value="Genomic_DNA"/>
</dbReference>
<dbReference type="Pfam" id="PF13692">
    <property type="entry name" value="Glyco_trans_1_4"/>
    <property type="match status" value="1"/>
</dbReference>
<evidence type="ECO:0000256" key="1">
    <source>
        <dbReference type="ARBA" id="ARBA00009481"/>
    </source>
</evidence>
<accession>A0AAW9QYP6</accession>
<dbReference type="Gene3D" id="3.40.50.2000">
    <property type="entry name" value="Glycogen Phosphorylase B"/>
    <property type="match status" value="2"/>
</dbReference>
<comment type="similarity">
    <text evidence="1">Belongs to the glycosyltransferase group 1 family. Glycosyltransferase 4 subfamily.</text>
</comment>
<keyword evidence="2 5" id="KW-0328">Glycosyltransferase</keyword>